<reference evidence="1" key="2">
    <citation type="journal article" date="2022" name="New Phytol.">
        <title>Evolutionary transition to the ectomycorrhizal habit in the genomes of a hyperdiverse lineage of mushroom-forming fungi.</title>
        <authorList>
            <person name="Looney B."/>
            <person name="Miyauchi S."/>
            <person name="Morin E."/>
            <person name="Drula E."/>
            <person name="Courty P.E."/>
            <person name="Kohler A."/>
            <person name="Kuo A."/>
            <person name="LaButti K."/>
            <person name="Pangilinan J."/>
            <person name="Lipzen A."/>
            <person name="Riley R."/>
            <person name="Andreopoulos W."/>
            <person name="He G."/>
            <person name="Johnson J."/>
            <person name="Nolan M."/>
            <person name="Tritt A."/>
            <person name="Barry K.W."/>
            <person name="Grigoriev I.V."/>
            <person name="Nagy L.G."/>
            <person name="Hibbett D."/>
            <person name="Henrissat B."/>
            <person name="Matheny P.B."/>
            <person name="Labbe J."/>
            <person name="Martin F.M."/>
        </authorList>
    </citation>
    <scope>NUCLEOTIDE SEQUENCE</scope>
    <source>
        <strain evidence="1">HHB10654</strain>
    </source>
</reference>
<organism evidence="1 2">
    <name type="scientific">Artomyces pyxidatus</name>
    <dbReference type="NCBI Taxonomy" id="48021"/>
    <lineage>
        <taxon>Eukaryota</taxon>
        <taxon>Fungi</taxon>
        <taxon>Dikarya</taxon>
        <taxon>Basidiomycota</taxon>
        <taxon>Agaricomycotina</taxon>
        <taxon>Agaricomycetes</taxon>
        <taxon>Russulales</taxon>
        <taxon>Auriscalpiaceae</taxon>
        <taxon>Artomyces</taxon>
    </lineage>
</organism>
<feature type="non-terminal residue" evidence="1">
    <location>
        <position position="66"/>
    </location>
</feature>
<proteinExistence type="predicted"/>
<evidence type="ECO:0000313" key="2">
    <source>
        <dbReference type="Proteomes" id="UP000814140"/>
    </source>
</evidence>
<gene>
    <name evidence="1" type="ORF">BV25DRAFT_1789848</name>
</gene>
<dbReference type="Proteomes" id="UP000814140">
    <property type="component" value="Unassembled WGS sequence"/>
</dbReference>
<dbReference type="EMBL" id="MU277206">
    <property type="protein sequence ID" value="KAI0062635.1"/>
    <property type="molecule type" value="Genomic_DNA"/>
</dbReference>
<name>A0ACB8T335_9AGAM</name>
<comment type="caution">
    <text evidence="1">The sequence shown here is derived from an EMBL/GenBank/DDBJ whole genome shotgun (WGS) entry which is preliminary data.</text>
</comment>
<evidence type="ECO:0000313" key="1">
    <source>
        <dbReference type="EMBL" id="KAI0062635.1"/>
    </source>
</evidence>
<keyword evidence="2" id="KW-1185">Reference proteome</keyword>
<accession>A0ACB8T335</accession>
<protein>
    <submittedName>
        <fullName evidence="1">Uncharacterized protein</fullName>
    </submittedName>
</protein>
<reference evidence="1" key="1">
    <citation type="submission" date="2021-03" db="EMBL/GenBank/DDBJ databases">
        <authorList>
            <consortium name="DOE Joint Genome Institute"/>
            <person name="Ahrendt S."/>
            <person name="Looney B.P."/>
            <person name="Miyauchi S."/>
            <person name="Morin E."/>
            <person name="Drula E."/>
            <person name="Courty P.E."/>
            <person name="Chicoki N."/>
            <person name="Fauchery L."/>
            <person name="Kohler A."/>
            <person name="Kuo A."/>
            <person name="Labutti K."/>
            <person name="Pangilinan J."/>
            <person name="Lipzen A."/>
            <person name="Riley R."/>
            <person name="Andreopoulos W."/>
            <person name="He G."/>
            <person name="Johnson J."/>
            <person name="Barry K.W."/>
            <person name="Grigoriev I.V."/>
            <person name="Nagy L."/>
            <person name="Hibbett D."/>
            <person name="Henrissat B."/>
            <person name="Matheny P.B."/>
            <person name="Labbe J."/>
            <person name="Martin F."/>
        </authorList>
    </citation>
    <scope>NUCLEOTIDE SEQUENCE</scope>
    <source>
        <strain evidence="1">HHB10654</strain>
    </source>
</reference>
<sequence length="66" mass="7285">MSLSVNTQDSLIAALYLDIAEGNKSDQYFLDRTILCSKNDAAADLNQAILDKFPGQEHTHMSVDKV</sequence>